<proteinExistence type="predicted"/>
<feature type="domain" description="LarA-like N-terminal" evidence="1">
    <location>
        <begin position="73"/>
        <end position="189"/>
    </location>
</feature>
<dbReference type="InterPro" id="IPR018657">
    <property type="entry name" value="LarA-like_N"/>
</dbReference>
<dbReference type="Proteomes" id="UP001232973">
    <property type="component" value="Unassembled WGS sequence"/>
</dbReference>
<comment type="caution">
    <text evidence="2">The sequence shown here is derived from an EMBL/GenBank/DDBJ whole genome shotgun (WGS) entry which is preliminary data.</text>
</comment>
<dbReference type="Gene3D" id="3.40.50.11440">
    <property type="match status" value="1"/>
</dbReference>
<reference evidence="2 3" key="1">
    <citation type="submission" date="2023-07" db="EMBL/GenBank/DDBJ databases">
        <title>Genomic Encyclopedia of Type Strains, Phase IV (KMG-IV): sequencing the most valuable type-strain genomes for metagenomic binning, comparative biology and taxonomic classification.</title>
        <authorList>
            <person name="Goeker M."/>
        </authorList>
    </citation>
    <scope>NUCLEOTIDE SEQUENCE [LARGE SCALE GENOMIC DNA]</scope>
    <source>
        <strain evidence="2 3">DSM 4006</strain>
    </source>
</reference>
<dbReference type="Pfam" id="PF09861">
    <property type="entry name" value="Lar_N"/>
    <property type="match status" value="1"/>
</dbReference>
<organism evidence="2 3">
    <name type="scientific">Alicyclobacillus cycloheptanicus</name>
    <dbReference type="NCBI Taxonomy" id="1457"/>
    <lineage>
        <taxon>Bacteria</taxon>
        <taxon>Bacillati</taxon>
        <taxon>Bacillota</taxon>
        <taxon>Bacilli</taxon>
        <taxon>Bacillales</taxon>
        <taxon>Alicyclobacillaceae</taxon>
        <taxon>Alicyclobacillus</taxon>
    </lineage>
</organism>
<sequence>MNVIEELLRPIPIPKMAPVRQHFAVTRVVDAGAEVQNAVLKEGLLERIQPGSNIAIGVGSRGIANLPELVKATVDLVKARGANPFLVPAMGSHGGATAEGQRAMLNHLGVREDTVGAPIHATMEVVQMGMSAHGLPLFVDRNAAAADGIIVINRIKPHTSFRGPVESGLLKMLVIGLGKQRGADAAHARGFASMADHILDLSQAVLDRLPVLFGVAVIENAYDETAKVAAVASERMHELEPQLLNEARLRMPRISLNDLHVLVVDEIGKNISGVGMDPNVTGRYPNDLVKGDLRVNRIVVLSLTETTDGNAAGLGLADVTTARAESQIDRVKGYMNALTSTSMSSPKLPIVMPTDKQAIQAAVKTCLEPNFGAVRMIRIVNTLKLDEIWVSESLLSEAQAHPDMEVLGPAEAMAFDATGRLIR</sequence>
<dbReference type="EMBL" id="JAUSTP010000008">
    <property type="protein sequence ID" value="MDQ0189509.1"/>
    <property type="molecule type" value="Genomic_DNA"/>
</dbReference>
<evidence type="ECO:0000313" key="2">
    <source>
        <dbReference type="EMBL" id="MDQ0189509.1"/>
    </source>
</evidence>
<evidence type="ECO:0000259" key="1">
    <source>
        <dbReference type="Pfam" id="PF09861"/>
    </source>
</evidence>
<keyword evidence="3" id="KW-1185">Reference proteome</keyword>
<dbReference type="RefSeq" id="WP_274456313.1">
    <property type="nucleotide sequence ID" value="NZ_CP067097.1"/>
</dbReference>
<gene>
    <name evidence="2" type="ORF">J2S03_001341</name>
</gene>
<evidence type="ECO:0000313" key="3">
    <source>
        <dbReference type="Proteomes" id="UP001232973"/>
    </source>
</evidence>
<protein>
    <submittedName>
        <fullName evidence="2">Uncharacterized protein (DUF362 family)</fullName>
    </submittedName>
</protein>
<name>A0ABT9XGS0_9BACL</name>
<accession>A0ABT9XGS0</accession>